<gene>
    <name evidence="1" type="ORF">JOF48_001001</name>
</gene>
<sequence length="69" mass="7465">MPHPQGYGRLYYHWARLHPGHAPLCHGAETTRSTTAFHLRTPALYRTALAAKAIFLPAGPDTKGGDALG</sequence>
<organism evidence="1 2">
    <name type="scientific">Arthrobacter stackebrandtii</name>
    <dbReference type="NCBI Taxonomy" id="272161"/>
    <lineage>
        <taxon>Bacteria</taxon>
        <taxon>Bacillati</taxon>
        <taxon>Actinomycetota</taxon>
        <taxon>Actinomycetes</taxon>
        <taxon>Micrococcales</taxon>
        <taxon>Micrococcaceae</taxon>
        <taxon>Arthrobacter</taxon>
    </lineage>
</organism>
<dbReference type="Proteomes" id="UP000711614">
    <property type="component" value="Unassembled WGS sequence"/>
</dbReference>
<accession>A0ABS4YTS9</accession>
<keyword evidence="2" id="KW-1185">Reference proteome</keyword>
<reference evidence="1 2" key="1">
    <citation type="submission" date="2021-03" db="EMBL/GenBank/DDBJ databases">
        <title>Sequencing the genomes of 1000 actinobacteria strains.</title>
        <authorList>
            <person name="Klenk H.-P."/>
        </authorList>
    </citation>
    <scope>NUCLEOTIDE SEQUENCE [LARGE SCALE GENOMIC DNA]</scope>
    <source>
        <strain evidence="1 2">DSM 16005</strain>
    </source>
</reference>
<evidence type="ECO:0000313" key="1">
    <source>
        <dbReference type="EMBL" id="MBP2412202.1"/>
    </source>
</evidence>
<evidence type="ECO:0000313" key="2">
    <source>
        <dbReference type="Proteomes" id="UP000711614"/>
    </source>
</evidence>
<proteinExistence type="predicted"/>
<name>A0ABS4YTS9_9MICC</name>
<comment type="caution">
    <text evidence="1">The sequence shown here is derived from an EMBL/GenBank/DDBJ whole genome shotgun (WGS) entry which is preliminary data.</text>
</comment>
<protein>
    <submittedName>
        <fullName evidence="1">Uncharacterized protein</fullName>
    </submittedName>
</protein>
<dbReference type="EMBL" id="JAGIOI010000001">
    <property type="protein sequence ID" value="MBP2412202.1"/>
    <property type="molecule type" value="Genomic_DNA"/>
</dbReference>